<evidence type="ECO:0000313" key="3">
    <source>
        <dbReference type="EMBL" id="KTC84581.1"/>
    </source>
</evidence>
<proteinExistence type="predicted"/>
<evidence type="ECO:0000256" key="2">
    <source>
        <dbReference type="SAM" id="Phobius"/>
    </source>
</evidence>
<gene>
    <name evidence="3" type="ORF">Ldro_2745</name>
</gene>
<keyword evidence="2" id="KW-0472">Membrane</keyword>
<dbReference type="EMBL" id="LNXY01000031">
    <property type="protein sequence ID" value="KTC84581.1"/>
    <property type="molecule type" value="Genomic_DNA"/>
</dbReference>
<accession>A0A0W0SNL5</accession>
<evidence type="ECO:0000256" key="1">
    <source>
        <dbReference type="SAM" id="MobiDB-lite"/>
    </source>
</evidence>
<name>A0A0W0SNL5_9GAMM</name>
<feature type="region of interest" description="Disordered" evidence="1">
    <location>
        <begin position="40"/>
        <end position="60"/>
    </location>
</feature>
<dbReference type="Proteomes" id="UP000054736">
    <property type="component" value="Unassembled WGS sequence"/>
</dbReference>
<keyword evidence="4" id="KW-1185">Reference proteome</keyword>
<comment type="caution">
    <text evidence="3">The sequence shown here is derived from an EMBL/GenBank/DDBJ whole genome shotgun (WGS) entry which is preliminary data.</text>
</comment>
<feature type="transmembrane region" description="Helical" evidence="2">
    <location>
        <begin position="12"/>
        <end position="31"/>
    </location>
</feature>
<keyword evidence="2" id="KW-0812">Transmembrane</keyword>
<evidence type="ECO:0000313" key="4">
    <source>
        <dbReference type="Proteomes" id="UP000054736"/>
    </source>
</evidence>
<dbReference type="AlphaFoldDB" id="A0A0W0SNL5"/>
<keyword evidence="2" id="KW-1133">Transmembrane helix</keyword>
<dbReference type="PATRIC" id="fig|1212489.4.peg.2894"/>
<dbReference type="OrthoDB" id="5657191at2"/>
<organism evidence="3 4">
    <name type="scientific">Legionella drozanskii LLAP-1</name>
    <dbReference type="NCBI Taxonomy" id="1212489"/>
    <lineage>
        <taxon>Bacteria</taxon>
        <taxon>Pseudomonadati</taxon>
        <taxon>Pseudomonadota</taxon>
        <taxon>Gammaproteobacteria</taxon>
        <taxon>Legionellales</taxon>
        <taxon>Legionellaceae</taxon>
        <taxon>Legionella</taxon>
    </lineage>
</organism>
<protein>
    <submittedName>
        <fullName evidence="3">Uncharacterized protein</fullName>
    </submittedName>
</protein>
<sequence>MNGKDNQNDSVSIIAIIVIVILAAIGLYFFFSSHRPPTALTTDNSLPLEAPAPVSGNTGN</sequence>
<dbReference type="STRING" id="1212489.Ldro_2745"/>
<reference evidence="3 4" key="1">
    <citation type="submission" date="2015-11" db="EMBL/GenBank/DDBJ databases">
        <title>Genomic analysis of 38 Legionella species identifies large and diverse effector repertoires.</title>
        <authorList>
            <person name="Burstein D."/>
            <person name="Amaro F."/>
            <person name="Zusman T."/>
            <person name="Lifshitz Z."/>
            <person name="Cohen O."/>
            <person name="Gilbert J.A."/>
            <person name="Pupko T."/>
            <person name="Shuman H.A."/>
            <person name="Segal G."/>
        </authorList>
    </citation>
    <scope>NUCLEOTIDE SEQUENCE [LARGE SCALE GENOMIC DNA]</scope>
    <source>
        <strain evidence="3 4">ATCC 700990</strain>
    </source>
</reference>
<dbReference type="RefSeq" id="WP_058497019.1">
    <property type="nucleotide sequence ID" value="NZ_CAAAIU010000004.1"/>
</dbReference>